<gene>
    <name evidence="1" type="ORF">METZ01_LOCUS215550</name>
</gene>
<evidence type="ECO:0000313" key="1">
    <source>
        <dbReference type="EMBL" id="SVB62696.1"/>
    </source>
</evidence>
<dbReference type="EMBL" id="UINC01050115">
    <property type="protein sequence ID" value="SVB62696.1"/>
    <property type="molecule type" value="Genomic_DNA"/>
</dbReference>
<evidence type="ECO:0008006" key="2">
    <source>
        <dbReference type="Google" id="ProtNLM"/>
    </source>
</evidence>
<dbReference type="AlphaFoldDB" id="A0A382FHX5"/>
<organism evidence="1">
    <name type="scientific">marine metagenome</name>
    <dbReference type="NCBI Taxonomy" id="408172"/>
    <lineage>
        <taxon>unclassified sequences</taxon>
        <taxon>metagenomes</taxon>
        <taxon>ecological metagenomes</taxon>
    </lineage>
</organism>
<reference evidence="1" key="1">
    <citation type="submission" date="2018-05" db="EMBL/GenBank/DDBJ databases">
        <authorList>
            <person name="Lanie J.A."/>
            <person name="Ng W.-L."/>
            <person name="Kazmierczak K.M."/>
            <person name="Andrzejewski T.M."/>
            <person name="Davidsen T.M."/>
            <person name="Wayne K.J."/>
            <person name="Tettelin H."/>
            <person name="Glass J.I."/>
            <person name="Rusch D."/>
            <person name="Podicherti R."/>
            <person name="Tsui H.-C.T."/>
            <person name="Winkler M.E."/>
        </authorList>
    </citation>
    <scope>NUCLEOTIDE SEQUENCE</scope>
</reference>
<sequence>MAVPLLALLANTIRAGLTALRTKIAKAWFKKLVKQVIVKKTLNKFRSPGQILARNNKTSFWRKGSMYFFVYDAKHKDTLPYWDAFPLVIPIERYRDGFLGINFHYLYPKDRAILLDQLQAFANNNKLDETTRLRMTYRSLGNFTKLKRAKPCIHRYLDSHMGSTMVPVNADEWGTALFLPVERFKGKNKTAVWMDSRAKMLTY</sequence>
<proteinExistence type="predicted"/>
<protein>
    <recommendedName>
        <fullName evidence="2">DNA end protector protein</fullName>
    </recommendedName>
</protein>
<accession>A0A382FHX5</accession>
<name>A0A382FHX5_9ZZZZ</name>